<dbReference type="EMBL" id="LLXH01002017">
    <property type="protein sequence ID" value="PKC56803.1"/>
    <property type="molecule type" value="Genomic_DNA"/>
</dbReference>
<dbReference type="EMBL" id="CAGKOT010000014">
    <property type="protein sequence ID" value="CAB5359553.1"/>
    <property type="molecule type" value="Genomic_DNA"/>
</dbReference>
<proteinExistence type="predicted"/>
<organism evidence="2 5">
    <name type="scientific">Rhizophagus irregularis</name>
    <dbReference type="NCBI Taxonomy" id="588596"/>
    <lineage>
        <taxon>Eukaryota</taxon>
        <taxon>Fungi</taxon>
        <taxon>Fungi incertae sedis</taxon>
        <taxon>Mucoromycota</taxon>
        <taxon>Glomeromycotina</taxon>
        <taxon>Glomeromycetes</taxon>
        <taxon>Glomerales</taxon>
        <taxon>Glomeraceae</taxon>
        <taxon>Rhizophagus</taxon>
    </lineage>
</organism>
<dbReference type="AlphaFoldDB" id="A0A2I1ENU3"/>
<evidence type="ECO:0000313" key="5">
    <source>
        <dbReference type="Proteomes" id="UP000684084"/>
    </source>
</evidence>
<reference evidence="2" key="3">
    <citation type="submission" date="2020-05" db="EMBL/GenBank/DDBJ databases">
        <authorList>
            <person name="Rincon C."/>
            <person name="Sanders R I."/>
            <person name="Robbins C."/>
            <person name="Chaturvedi A."/>
        </authorList>
    </citation>
    <scope>NUCLEOTIDE SEQUENCE</scope>
    <source>
        <strain evidence="2">CHB12</strain>
    </source>
</reference>
<dbReference type="Proteomes" id="UP000684084">
    <property type="component" value="Unassembled WGS sequence"/>
</dbReference>
<protein>
    <submittedName>
        <fullName evidence="2">Uncharacterized protein</fullName>
    </submittedName>
</protein>
<sequence>MHGKKVTPEIRPSEVKETVEVPVEEVVDTVNKYRKGLLKEQPQIGKKKRCDSEMECFVTNKEEDDSFRYGKQYSTRPNKDKNWMQKKSHHGKTETNQEDGRKMKKELEEYNLQD</sequence>
<evidence type="ECO:0000313" key="4">
    <source>
        <dbReference type="Proteomes" id="UP000232688"/>
    </source>
</evidence>
<accession>A0A2I1ENU3</accession>
<evidence type="ECO:0000256" key="1">
    <source>
        <dbReference type="SAM" id="MobiDB-lite"/>
    </source>
</evidence>
<evidence type="ECO:0000313" key="3">
    <source>
        <dbReference type="EMBL" id="PKC56803.1"/>
    </source>
</evidence>
<dbReference type="Proteomes" id="UP000232688">
    <property type="component" value="Unassembled WGS sequence"/>
</dbReference>
<evidence type="ECO:0000313" key="2">
    <source>
        <dbReference type="EMBL" id="CAB5359553.1"/>
    </source>
</evidence>
<name>A0A2I1ENU3_9GLOM</name>
<gene>
    <name evidence="2" type="ORF">CHRIB12_LOCUS7760</name>
    <name evidence="3" type="ORF">RhiirA1_473466</name>
</gene>
<reference evidence="3 4" key="1">
    <citation type="submission" date="2017-10" db="EMBL/GenBank/DDBJ databases">
        <title>Extensive intraspecific genome diversity in a model arbuscular mycorrhizal fungus.</title>
        <authorList>
            <person name="Chen E.C.H."/>
            <person name="Morin E."/>
            <person name="Baudet D."/>
            <person name="Noel J."/>
            <person name="Ndikumana S."/>
            <person name="Charron P."/>
            <person name="St-Onge C."/>
            <person name="Giorgi J."/>
            <person name="Grigoriev I.V."/>
            <person name="Roux C."/>
            <person name="Martin F.M."/>
            <person name="Corradi N."/>
        </authorList>
    </citation>
    <scope>NUCLEOTIDE SEQUENCE [LARGE SCALE GENOMIC DNA]</scope>
    <source>
        <strain evidence="3 4">A1</strain>
    </source>
</reference>
<feature type="region of interest" description="Disordered" evidence="1">
    <location>
        <begin position="67"/>
        <end position="114"/>
    </location>
</feature>
<dbReference type="VEuPathDB" id="FungiDB:RhiirA1_473466"/>
<reference evidence="3 4" key="2">
    <citation type="submission" date="2017-10" db="EMBL/GenBank/DDBJ databases">
        <title>Genome analyses suggest a sexual origin of heterokaryosis in a supposedly ancient asexual fungus.</title>
        <authorList>
            <person name="Corradi N."/>
            <person name="Sedzielewska K."/>
            <person name="Noel J."/>
            <person name="Charron P."/>
            <person name="Farinelli L."/>
            <person name="Marton T."/>
            <person name="Kruger M."/>
            <person name="Pelin A."/>
            <person name="Brachmann A."/>
            <person name="Corradi N."/>
        </authorList>
    </citation>
    <scope>NUCLEOTIDE SEQUENCE [LARGE SCALE GENOMIC DNA]</scope>
    <source>
        <strain evidence="3 4">A1</strain>
    </source>
</reference>
<dbReference type="OrthoDB" id="10297576at2759"/>
<feature type="compositionally biased region" description="Basic and acidic residues" evidence="1">
    <location>
        <begin position="91"/>
        <end position="108"/>
    </location>
</feature>
<comment type="caution">
    <text evidence="2">The sequence shown here is derived from an EMBL/GenBank/DDBJ whole genome shotgun (WGS) entry which is preliminary data.</text>
</comment>